<organism evidence="2 3">
    <name type="scientific">Chionoecetes opilio</name>
    <name type="common">Atlantic snow crab</name>
    <name type="synonym">Cancer opilio</name>
    <dbReference type="NCBI Taxonomy" id="41210"/>
    <lineage>
        <taxon>Eukaryota</taxon>
        <taxon>Metazoa</taxon>
        <taxon>Ecdysozoa</taxon>
        <taxon>Arthropoda</taxon>
        <taxon>Crustacea</taxon>
        <taxon>Multicrustacea</taxon>
        <taxon>Malacostraca</taxon>
        <taxon>Eumalacostraca</taxon>
        <taxon>Eucarida</taxon>
        <taxon>Decapoda</taxon>
        <taxon>Pleocyemata</taxon>
        <taxon>Brachyura</taxon>
        <taxon>Eubrachyura</taxon>
        <taxon>Majoidea</taxon>
        <taxon>Majidae</taxon>
        <taxon>Chionoecetes</taxon>
    </lineage>
</organism>
<name>A0A8J4YFD3_CHIOP</name>
<dbReference type="Proteomes" id="UP000770661">
    <property type="component" value="Unassembled WGS sequence"/>
</dbReference>
<comment type="caution">
    <text evidence="2">The sequence shown here is derived from an EMBL/GenBank/DDBJ whole genome shotgun (WGS) entry which is preliminary data.</text>
</comment>
<gene>
    <name evidence="2" type="ORF">GWK47_004652</name>
</gene>
<feature type="region of interest" description="Disordered" evidence="1">
    <location>
        <begin position="81"/>
        <end position="105"/>
    </location>
</feature>
<evidence type="ECO:0000313" key="2">
    <source>
        <dbReference type="EMBL" id="KAG0725533.1"/>
    </source>
</evidence>
<feature type="region of interest" description="Disordered" evidence="1">
    <location>
        <begin position="124"/>
        <end position="175"/>
    </location>
</feature>
<reference evidence="2" key="1">
    <citation type="submission" date="2020-07" db="EMBL/GenBank/DDBJ databases">
        <title>The High-quality genome of the commercially important snow crab, Chionoecetes opilio.</title>
        <authorList>
            <person name="Jeong J.-H."/>
            <person name="Ryu S."/>
        </authorList>
    </citation>
    <scope>NUCLEOTIDE SEQUENCE</scope>
    <source>
        <strain evidence="2">MADBK_172401_WGS</strain>
        <tissue evidence="2">Digestive gland</tissue>
    </source>
</reference>
<protein>
    <submittedName>
        <fullName evidence="2">Uncharacterized protein</fullName>
    </submittedName>
</protein>
<feature type="compositionally biased region" description="Basic and acidic residues" evidence="1">
    <location>
        <begin position="125"/>
        <end position="165"/>
    </location>
</feature>
<feature type="compositionally biased region" description="Acidic residues" evidence="1">
    <location>
        <begin position="166"/>
        <end position="175"/>
    </location>
</feature>
<evidence type="ECO:0000313" key="3">
    <source>
        <dbReference type="Proteomes" id="UP000770661"/>
    </source>
</evidence>
<keyword evidence="3" id="KW-1185">Reference proteome</keyword>
<accession>A0A8J4YFD3</accession>
<dbReference type="AlphaFoldDB" id="A0A8J4YFD3"/>
<proteinExistence type="predicted"/>
<feature type="compositionally biased region" description="Polar residues" evidence="1">
    <location>
        <begin position="93"/>
        <end position="105"/>
    </location>
</feature>
<dbReference type="EMBL" id="JACEEZ010005571">
    <property type="protein sequence ID" value="KAG0725533.1"/>
    <property type="molecule type" value="Genomic_DNA"/>
</dbReference>
<sequence>MNGLCCEYPLLIGIYCLRLALIFQKRKRQPMEDTIEVMVGLQNISSFSEDLIKPECPANTGEMSMNSRDISAISAAVWRPSHETTPLNPPNPSFSTHETPPTPSGTCSLVQFVLMALYPEPARPALRDQDQDQDQTLKRPRLDQIFRDQDQPSETKTKTKTRLSETDQDQDQAYV</sequence>
<evidence type="ECO:0000256" key="1">
    <source>
        <dbReference type="SAM" id="MobiDB-lite"/>
    </source>
</evidence>